<dbReference type="Pfam" id="PF13857">
    <property type="entry name" value="Ank_5"/>
    <property type="match status" value="1"/>
</dbReference>
<organism evidence="4 5">
    <name type="scientific">Nezara viridula</name>
    <name type="common">Southern green stink bug</name>
    <name type="synonym">Cimex viridulus</name>
    <dbReference type="NCBI Taxonomy" id="85310"/>
    <lineage>
        <taxon>Eukaryota</taxon>
        <taxon>Metazoa</taxon>
        <taxon>Ecdysozoa</taxon>
        <taxon>Arthropoda</taxon>
        <taxon>Hexapoda</taxon>
        <taxon>Insecta</taxon>
        <taxon>Pterygota</taxon>
        <taxon>Neoptera</taxon>
        <taxon>Paraneoptera</taxon>
        <taxon>Hemiptera</taxon>
        <taxon>Heteroptera</taxon>
        <taxon>Panheteroptera</taxon>
        <taxon>Pentatomomorpha</taxon>
        <taxon>Pentatomoidea</taxon>
        <taxon>Pentatomidae</taxon>
        <taxon>Pentatominae</taxon>
        <taxon>Nezara</taxon>
    </lineage>
</organism>
<proteinExistence type="predicted"/>
<dbReference type="AlphaFoldDB" id="A0A9P0GXF6"/>
<dbReference type="PROSITE" id="PS51257">
    <property type="entry name" value="PROKAR_LIPOPROTEIN"/>
    <property type="match status" value="1"/>
</dbReference>
<protein>
    <submittedName>
        <fullName evidence="4">Uncharacterized protein</fullName>
    </submittedName>
</protein>
<dbReference type="SMART" id="SM00248">
    <property type="entry name" value="ANK"/>
    <property type="match status" value="4"/>
</dbReference>
<keyword evidence="5" id="KW-1185">Reference proteome</keyword>
<dbReference type="InterPro" id="IPR002110">
    <property type="entry name" value="Ankyrin_rpt"/>
</dbReference>
<dbReference type="PROSITE" id="PS50088">
    <property type="entry name" value="ANK_REPEAT"/>
    <property type="match status" value="3"/>
</dbReference>
<evidence type="ECO:0000256" key="3">
    <source>
        <dbReference type="PROSITE-ProRule" id="PRU00023"/>
    </source>
</evidence>
<accession>A0A9P0GXF6</accession>
<dbReference type="Gene3D" id="1.25.40.20">
    <property type="entry name" value="Ankyrin repeat-containing domain"/>
    <property type="match status" value="2"/>
</dbReference>
<dbReference type="Proteomes" id="UP001152798">
    <property type="component" value="Chromosome 1"/>
</dbReference>
<dbReference type="SUPFAM" id="SSF48403">
    <property type="entry name" value="Ankyrin repeat"/>
    <property type="match status" value="1"/>
</dbReference>
<evidence type="ECO:0000256" key="1">
    <source>
        <dbReference type="ARBA" id="ARBA00022737"/>
    </source>
</evidence>
<dbReference type="OrthoDB" id="4034597at2759"/>
<feature type="repeat" description="ANK" evidence="3">
    <location>
        <begin position="332"/>
        <end position="366"/>
    </location>
</feature>
<dbReference type="EMBL" id="OV725077">
    <property type="protein sequence ID" value="CAH1391379.1"/>
    <property type="molecule type" value="Genomic_DNA"/>
</dbReference>
<sequence length="435" mass="48119">MSNRYREYFALFPERLFLKMHNPTTLLLACLMFQAGQCFLEKQEAIFKGALGILKSSEDVEERTKAVGQLTSVFDTMKDEINYLREENAELKDNELDNFGSEYGSKNGTGQRRNLYPWDPANTNNNQWSQTVTTVTSATSTTTRRPKTTKTPEIKTLSTKEREMHEAATRGWDVTIAALCAEGVNPNTADINNQGNTPLHLTVAGRHLPAAMTLIKCGANVNAANTIGNTSLHLAIGRNDNWMTGLLLLAKANPFISNTYGAIPYQMAAVATDASIPGMMNTTLLAWFAGWRSLNDREVLSRNYITNGYYVELSRMCIEGWIDPNLGDANNRRNTVMHIAATSQWNHPMVVQALVRCGANVNIPNLDGNTPLHLAISNVNAASTLALLLHGADPYISNTAGQTPYALAQQSTNAYIKSLFSAPRFQWYLSDLLPY</sequence>
<reference evidence="4" key="1">
    <citation type="submission" date="2022-01" db="EMBL/GenBank/DDBJ databases">
        <authorList>
            <person name="King R."/>
        </authorList>
    </citation>
    <scope>NUCLEOTIDE SEQUENCE</scope>
</reference>
<dbReference type="Pfam" id="PF12796">
    <property type="entry name" value="Ank_2"/>
    <property type="match status" value="1"/>
</dbReference>
<dbReference type="PANTHER" id="PTHR24171:SF9">
    <property type="entry name" value="ANKYRIN REPEAT DOMAIN-CONTAINING PROTEIN 39"/>
    <property type="match status" value="1"/>
</dbReference>
<evidence type="ECO:0000313" key="5">
    <source>
        <dbReference type="Proteomes" id="UP001152798"/>
    </source>
</evidence>
<keyword evidence="1" id="KW-0677">Repeat</keyword>
<dbReference type="PANTHER" id="PTHR24171">
    <property type="entry name" value="ANKYRIN REPEAT DOMAIN-CONTAINING PROTEIN 39-RELATED"/>
    <property type="match status" value="1"/>
</dbReference>
<evidence type="ECO:0000313" key="4">
    <source>
        <dbReference type="EMBL" id="CAH1391379.1"/>
    </source>
</evidence>
<feature type="repeat" description="ANK" evidence="3">
    <location>
        <begin position="367"/>
        <end position="399"/>
    </location>
</feature>
<dbReference type="PROSITE" id="PS50297">
    <property type="entry name" value="ANK_REP_REGION"/>
    <property type="match status" value="2"/>
</dbReference>
<gene>
    <name evidence="4" type="ORF">NEZAVI_LOCUS2412</name>
</gene>
<feature type="repeat" description="ANK" evidence="3">
    <location>
        <begin position="194"/>
        <end position="226"/>
    </location>
</feature>
<dbReference type="InterPro" id="IPR036770">
    <property type="entry name" value="Ankyrin_rpt-contain_sf"/>
</dbReference>
<evidence type="ECO:0000256" key="2">
    <source>
        <dbReference type="ARBA" id="ARBA00023043"/>
    </source>
</evidence>
<keyword evidence="2 3" id="KW-0040">ANK repeat</keyword>
<name>A0A9P0GXF6_NEZVI</name>